<proteinExistence type="inferred from homology"/>
<comment type="subcellular location">
    <subcellularLocation>
        <location evidence="1 8">Cell membrane</location>
        <topology evidence="1 8">Multi-pass membrane protein</topology>
    </subcellularLocation>
</comment>
<feature type="transmembrane region" description="Helical" evidence="8">
    <location>
        <begin position="7"/>
        <end position="30"/>
    </location>
</feature>
<keyword evidence="3" id="KW-0813">Transport</keyword>
<dbReference type="OrthoDB" id="3782574at2"/>
<evidence type="ECO:0000256" key="5">
    <source>
        <dbReference type="ARBA" id="ARBA00022692"/>
    </source>
</evidence>
<dbReference type="AlphaFoldDB" id="A0A1H4JVQ3"/>
<dbReference type="RefSeq" id="WP_090967539.1">
    <property type="nucleotide sequence ID" value="NZ_FNRT01000002.1"/>
</dbReference>
<name>A0A1H4JVQ3_9ACTN</name>
<keyword evidence="5 8" id="KW-0812">Transmembrane</keyword>
<evidence type="ECO:0000256" key="3">
    <source>
        <dbReference type="ARBA" id="ARBA00022448"/>
    </source>
</evidence>
<dbReference type="InterPro" id="IPR052017">
    <property type="entry name" value="TSUP"/>
</dbReference>
<organism evidence="9 10">
    <name type="scientific">Nocardioides exalbidus</name>
    <dbReference type="NCBI Taxonomy" id="402596"/>
    <lineage>
        <taxon>Bacteria</taxon>
        <taxon>Bacillati</taxon>
        <taxon>Actinomycetota</taxon>
        <taxon>Actinomycetes</taxon>
        <taxon>Propionibacteriales</taxon>
        <taxon>Nocardioidaceae</taxon>
        <taxon>Nocardioides</taxon>
    </lineage>
</organism>
<comment type="similarity">
    <text evidence="2 8">Belongs to the 4-toluene sulfonate uptake permease (TSUP) (TC 2.A.102) family.</text>
</comment>
<protein>
    <recommendedName>
        <fullName evidence="8">Probable membrane transporter protein</fullName>
    </recommendedName>
</protein>
<keyword evidence="7 8" id="KW-0472">Membrane</keyword>
<dbReference type="PANTHER" id="PTHR30269">
    <property type="entry name" value="TRANSMEMBRANE PROTEIN YFCA"/>
    <property type="match status" value="1"/>
</dbReference>
<feature type="transmembrane region" description="Helical" evidence="8">
    <location>
        <begin position="213"/>
        <end position="232"/>
    </location>
</feature>
<feature type="transmembrane region" description="Helical" evidence="8">
    <location>
        <begin position="106"/>
        <end position="127"/>
    </location>
</feature>
<gene>
    <name evidence="9" type="ORF">SAMN04489844_0305</name>
</gene>
<sequence>MTALEALLVLVTGFGAGVLSSTVGVASLLSFPVLVGLGLPPVVANVSNTLGLIPGGVGGVVGYREEVREAGRIAWIIMLVCAVGAVLGAALLLGLPPGVFETIVPFLILFTCLLVGIQPRVAAWLRARHERLHGEQLAERRHMSPTTTFFATVTGVYGGYFGAGAGVMMVAVLGLGTDLELRIVNGLKTLSLMVGNIVAGLIFVVVADPRWDVAGLLAAGSLVGGYVGARIGRKLPDGVFRWSVVAAGIVAAVLLL</sequence>
<keyword evidence="10" id="KW-1185">Reference proteome</keyword>
<accession>A0A1H4JVQ3</accession>
<keyword evidence="4 8" id="KW-1003">Cell membrane</keyword>
<evidence type="ECO:0000256" key="6">
    <source>
        <dbReference type="ARBA" id="ARBA00022989"/>
    </source>
</evidence>
<evidence type="ECO:0000313" key="9">
    <source>
        <dbReference type="EMBL" id="SEB49935.1"/>
    </source>
</evidence>
<evidence type="ECO:0000256" key="8">
    <source>
        <dbReference type="RuleBase" id="RU363041"/>
    </source>
</evidence>
<dbReference type="Pfam" id="PF01925">
    <property type="entry name" value="TauE"/>
    <property type="match status" value="1"/>
</dbReference>
<feature type="transmembrane region" description="Helical" evidence="8">
    <location>
        <begin position="148"/>
        <end position="175"/>
    </location>
</feature>
<reference evidence="10" key="1">
    <citation type="submission" date="2016-10" db="EMBL/GenBank/DDBJ databases">
        <authorList>
            <person name="Varghese N."/>
            <person name="Submissions S."/>
        </authorList>
    </citation>
    <scope>NUCLEOTIDE SEQUENCE [LARGE SCALE GENOMIC DNA]</scope>
    <source>
        <strain evidence="10">DSM 22017</strain>
    </source>
</reference>
<dbReference type="Proteomes" id="UP000198742">
    <property type="component" value="Unassembled WGS sequence"/>
</dbReference>
<dbReference type="GO" id="GO:0005886">
    <property type="term" value="C:plasma membrane"/>
    <property type="evidence" value="ECO:0007669"/>
    <property type="project" value="UniProtKB-SubCell"/>
</dbReference>
<evidence type="ECO:0000313" key="10">
    <source>
        <dbReference type="Proteomes" id="UP000198742"/>
    </source>
</evidence>
<keyword evidence="6 8" id="KW-1133">Transmembrane helix</keyword>
<dbReference type="InterPro" id="IPR002781">
    <property type="entry name" value="TM_pro_TauE-like"/>
</dbReference>
<dbReference type="PANTHER" id="PTHR30269:SF0">
    <property type="entry name" value="MEMBRANE TRANSPORTER PROTEIN YFCA-RELATED"/>
    <property type="match status" value="1"/>
</dbReference>
<evidence type="ECO:0000256" key="7">
    <source>
        <dbReference type="ARBA" id="ARBA00023136"/>
    </source>
</evidence>
<feature type="transmembrane region" description="Helical" evidence="8">
    <location>
        <begin position="187"/>
        <end position="206"/>
    </location>
</feature>
<evidence type="ECO:0000256" key="2">
    <source>
        <dbReference type="ARBA" id="ARBA00009142"/>
    </source>
</evidence>
<evidence type="ECO:0000256" key="4">
    <source>
        <dbReference type="ARBA" id="ARBA00022475"/>
    </source>
</evidence>
<dbReference type="STRING" id="402596.SAMN04489844_0305"/>
<dbReference type="EMBL" id="FNRT01000002">
    <property type="protein sequence ID" value="SEB49935.1"/>
    <property type="molecule type" value="Genomic_DNA"/>
</dbReference>
<feature type="transmembrane region" description="Helical" evidence="8">
    <location>
        <begin position="238"/>
        <end position="255"/>
    </location>
</feature>
<feature type="transmembrane region" description="Helical" evidence="8">
    <location>
        <begin position="42"/>
        <end position="61"/>
    </location>
</feature>
<feature type="transmembrane region" description="Helical" evidence="8">
    <location>
        <begin position="73"/>
        <end position="94"/>
    </location>
</feature>
<evidence type="ECO:0000256" key="1">
    <source>
        <dbReference type="ARBA" id="ARBA00004651"/>
    </source>
</evidence>